<keyword evidence="1" id="KW-1185">Reference proteome</keyword>
<reference evidence="2" key="1">
    <citation type="submission" date="2022-11" db="UniProtKB">
        <authorList>
            <consortium name="WormBaseParasite"/>
        </authorList>
    </citation>
    <scope>IDENTIFICATION</scope>
</reference>
<evidence type="ECO:0000313" key="2">
    <source>
        <dbReference type="WBParaSite" id="jg12635"/>
    </source>
</evidence>
<protein>
    <submittedName>
        <fullName evidence="2">Uncharacterized protein</fullName>
    </submittedName>
</protein>
<dbReference type="WBParaSite" id="jg12635">
    <property type="protein sequence ID" value="jg12635"/>
    <property type="gene ID" value="jg12635"/>
</dbReference>
<evidence type="ECO:0000313" key="1">
    <source>
        <dbReference type="Proteomes" id="UP000887574"/>
    </source>
</evidence>
<name>A0A915CVD4_9BILA</name>
<sequence>MSVDAVTGHQLVINRNAKVNLTVAGETREITMYMTPDKAMGKRVAFDLIIGGDAMKKFPPYTVDFEKGVFSIAGKPVRMGDDRTRETRPMRVLRQTVLRPGTESVGITDGIFTVVANNEYRVLVSNATQSPMLLEPGTSVANAVGLYRDDELLFEHPFITAAVINHAPEVLEIDPTFKVDLSGCEVTADERR</sequence>
<dbReference type="AlphaFoldDB" id="A0A915CVD4"/>
<accession>A0A915CVD4</accession>
<dbReference type="Proteomes" id="UP000887574">
    <property type="component" value="Unplaced"/>
</dbReference>
<organism evidence="1 2">
    <name type="scientific">Ditylenchus dipsaci</name>
    <dbReference type="NCBI Taxonomy" id="166011"/>
    <lineage>
        <taxon>Eukaryota</taxon>
        <taxon>Metazoa</taxon>
        <taxon>Ecdysozoa</taxon>
        <taxon>Nematoda</taxon>
        <taxon>Chromadorea</taxon>
        <taxon>Rhabditida</taxon>
        <taxon>Tylenchina</taxon>
        <taxon>Tylenchomorpha</taxon>
        <taxon>Sphaerularioidea</taxon>
        <taxon>Anguinidae</taxon>
        <taxon>Anguininae</taxon>
        <taxon>Ditylenchus</taxon>
    </lineage>
</organism>
<proteinExistence type="predicted"/>